<evidence type="ECO:0008006" key="8">
    <source>
        <dbReference type="Google" id="ProtNLM"/>
    </source>
</evidence>
<evidence type="ECO:0000256" key="4">
    <source>
        <dbReference type="ARBA" id="ARBA00023065"/>
    </source>
</evidence>
<proteinExistence type="predicted"/>
<name>A0A804MKT7_MAIZE</name>
<evidence type="ECO:0000313" key="7">
    <source>
        <dbReference type="Proteomes" id="UP000007305"/>
    </source>
</evidence>
<dbReference type="GO" id="GO:0006813">
    <property type="term" value="P:potassium ion transport"/>
    <property type="evidence" value="ECO:0007669"/>
    <property type="project" value="UniProtKB-KW"/>
</dbReference>
<dbReference type="PANTHER" id="PTHR32468">
    <property type="entry name" value="CATION/H + ANTIPORTER"/>
    <property type="match status" value="1"/>
</dbReference>
<dbReference type="InParanoid" id="A0A804MKT7"/>
<reference evidence="7" key="1">
    <citation type="submission" date="2015-12" db="EMBL/GenBank/DDBJ databases">
        <title>Update maize B73 reference genome by single molecule sequencing technologies.</title>
        <authorList>
            <consortium name="Maize Genome Sequencing Project"/>
            <person name="Ware D."/>
        </authorList>
    </citation>
    <scope>NUCLEOTIDE SEQUENCE [LARGE SCALE GENOMIC DNA]</scope>
    <source>
        <strain evidence="7">cv. B73</strain>
    </source>
</reference>
<keyword evidence="3" id="KW-0630">Potassium</keyword>
<keyword evidence="1" id="KW-0813">Transport</keyword>
<dbReference type="AlphaFoldDB" id="A0A804MKT7"/>
<accession>A0A804MKT7</accession>
<evidence type="ECO:0000256" key="2">
    <source>
        <dbReference type="ARBA" id="ARBA00022538"/>
    </source>
</evidence>
<dbReference type="PANTHER" id="PTHR32468:SF30">
    <property type="entry name" value="OS12G0109150 PROTEIN"/>
    <property type="match status" value="1"/>
</dbReference>
<keyword evidence="5" id="KW-0472">Membrane</keyword>
<keyword evidence="5" id="KW-1133">Transmembrane helix</keyword>
<keyword evidence="7" id="KW-1185">Reference proteome</keyword>
<protein>
    <recommendedName>
        <fullName evidence="8">Cation/H+ exchanger domain-containing protein</fullName>
    </recommendedName>
</protein>
<dbReference type="EnsemblPlants" id="Zm00001eb094030_T001">
    <property type="protein sequence ID" value="Zm00001eb094030_P001"/>
    <property type="gene ID" value="Zm00001eb094030"/>
</dbReference>
<dbReference type="Proteomes" id="UP000007305">
    <property type="component" value="Chromosome 2"/>
</dbReference>
<reference evidence="6" key="3">
    <citation type="submission" date="2021-05" db="UniProtKB">
        <authorList>
            <consortium name="EnsemblPlants"/>
        </authorList>
    </citation>
    <scope>IDENTIFICATION</scope>
    <source>
        <strain evidence="6">cv. B73</strain>
    </source>
</reference>
<evidence type="ECO:0000313" key="6">
    <source>
        <dbReference type="EnsemblPlants" id="Zm00001eb094030_P001"/>
    </source>
</evidence>
<organism evidence="6 7">
    <name type="scientific">Zea mays</name>
    <name type="common">Maize</name>
    <dbReference type="NCBI Taxonomy" id="4577"/>
    <lineage>
        <taxon>Eukaryota</taxon>
        <taxon>Viridiplantae</taxon>
        <taxon>Streptophyta</taxon>
        <taxon>Embryophyta</taxon>
        <taxon>Tracheophyta</taxon>
        <taxon>Spermatophyta</taxon>
        <taxon>Magnoliopsida</taxon>
        <taxon>Liliopsida</taxon>
        <taxon>Poales</taxon>
        <taxon>Poaceae</taxon>
        <taxon>PACMAD clade</taxon>
        <taxon>Panicoideae</taxon>
        <taxon>Andropogonodae</taxon>
        <taxon>Andropogoneae</taxon>
        <taxon>Tripsacinae</taxon>
        <taxon>Zea</taxon>
    </lineage>
</organism>
<keyword evidence="4" id="KW-0406">Ion transport</keyword>
<sequence>MKATAEHYSTLTMSMVLITAVSTPLIKLLYDPSRQLARAKRRSLEPACLSADLRVLICLYSEDHAPPLIVLLEASGSSREARLARVARRAPPHGVRRPCHLRAEA</sequence>
<evidence type="ECO:0000256" key="1">
    <source>
        <dbReference type="ARBA" id="ARBA00022448"/>
    </source>
</evidence>
<reference evidence="6" key="2">
    <citation type="submission" date="2019-07" db="EMBL/GenBank/DDBJ databases">
        <authorList>
            <person name="Seetharam A."/>
            <person name="Woodhouse M."/>
            <person name="Cannon E."/>
        </authorList>
    </citation>
    <scope>NUCLEOTIDE SEQUENCE [LARGE SCALE GENOMIC DNA]</scope>
    <source>
        <strain evidence="6">cv. B73</strain>
    </source>
</reference>
<evidence type="ECO:0000256" key="3">
    <source>
        <dbReference type="ARBA" id="ARBA00022958"/>
    </source>
</evidence>
<keyword evidence="5" id="KW-0812">Transmembrane</keyword>
<feature type="transmembrane region" description="Helical" evidence="5">
    <location>
        <begin position="12"/>
        <end position="30"/>
    </location>
</feature>
<evidence type="ECO:0000256" key="5">
    <source>
        <dbReference type="SAM" id="Phobius"/>
    </source>
</evidence>
<keyword evidence="2" id="KW-0633">Potassium transport</keyword>
<dbReference type="Gramene" id="Zm00001eb094030_T001">
    <property type="protein sequence ID" value="Zm00001eb094030_P001"/>
    <property type="gene ID" value="Zm00001eb094030"/>
</dbReference>
<dbReference type="InterPro" id="IPR050794">
    <property type="entry name" value="CPA2_transporter"/>
</dbReference>